<dbReference type="InterPro" id="IPR001029">
    <property type="entry name" value="Flagellin_N"/>
</dbReference>
<dbReference type="GO" id="GO:0009288">
    <property type="term" value="C:bacterial-type flagellum"/>
    <property type="evidence" value="ECO:0007669"/>
    <property type="project" value="UniProtKB-SubCell"/>
</dbReference>
<evidence type="ECO:0000313" key="8">
    <source>
        <dbReference type="Proteomes" id="UP000551616"/>
    </source>
</evidence>
<evidence type="ECO:0000256" key="3">
    <source>
        <dbReference type="ARBA" id="ARBA00023143"/>
    </source>
</evidence>
<evidence type="ECO:0000259" key="6">
    <source>
        <dbReference type="Pfam" id="PF00700"/>
    </source>
</evidence>
<proteinExistence type="inferred from homology"/>
<dbReference type="Gene3D" id="6.10.10.10">
    <property type="entry name" value="Flagellar export chaperone, C-terminal domain"/>
    <property type="match status" value="1"/>
</dbReference>
<organism evidence="7 8">
    <name type="scientific">Bremerella alba</name>
    <dbReference type="NCBI Taxonomy" id="980252"/>
    <lineage>
        <taxon>Bacteria</taxon>
        <taxon>Pseudomonadati</taxon>
        <taxon>Planctomycetota</taxon>
        <taxon>Planctomycetia</taxon>
        <taxon>Pirellulales</taxon>
        <taxon>Pirellulaceae</taxon>
        <taxon>Bremerella</taxon>
    </lineage>
</organism>
<comment type="function">
    <text evidence="4">Flagellin is the subunit protein which polymerizes to form the filaments of bacterial flagella.</text>
</comment>
<gene>
    <name evidence="7" type="ORF">HOV93_42910</name>
</gene>
<dbReference type="InterPro" id="IPR042187">
    <property type="entry name" value="Flagellin_C_sub2"/>
</dbReference>
<dbReference type="PRINTS" id="PR00207">
    <property type="entry name" value="FLAGELLIN"/>
</dbReference>
<dbReference type="PANTHER" id="PTHR42792">
    <property type="entry name" value="FLAGELLIN"/>
    <property type="match status" value="1"/>
</dbReference>
<keyword evidence="3 4" id="KW-0975">Bacterial flagellum</keyword>
<name>A0A7V9A9F2_9BACT</name>
<dbReference type="SUPFAM" id="SSF64518">
    <property type="entry name" value="Phase 1 flagellin"/>
    <property type="match status" value="1"/>
</dbReference>
<dbReference type="Pfam" id="PF07196">
    <property type="entry name" value="Flagellin_IN"/>
    <property type="match status" value="1"/>
</dbReference>
<dbReference type="GO" id="GO:0005576">
    <property type="term" value="C:extracellular region"/>
    <property type="evidence" value="ECO:0007669"/>
    <property type="project" value="UniProtKB-SubCell"/>
</dbReference>
<evidence type="ECO:0000259" key="5">
    <source>
        <dbReference type="Pfam" id="PF00669"/>
    </source>
</evidence>
<protein>
    <recommendedName>
        <fullName evidence="4">Flagellin</fullName>
    </recommendedName>
</protein>
<dbReference type="InterPro" id="IPR010810">
    <property type="entry name" value="Flagellin_hook_IN_motif"/>
</dbReference>
<dbReference type="InterPro" id="IPR001492">
    <property type="entry name" value="Flagellin"/>
</dbReference>
<evidence type="ECO:0000256" key="2">
    <source>
        <dbReference type="ARBA" id="ARBA00022525"/>
    </source>
</evidence>
<keyword evidence="2 4" id="KW-0964">Secreted</keyword>
<evidence type="ECO:0000313" key="7">
    <source>
        <dbReference type="EMBL" id="MBA2117096.1"/>
    </source>
</evidence>
<keyword evidence="8" id="KW-1185">Reference proteome</keyword>
<comment type="caution">
    <text evidence="7">The sequence shown here is derived from an EMBL/GenBank/DDBJ whole genome shotgun (WGS) entry which is preliminary data.</text>
</comment>
<dbReference type="RefSeq" id="WP_207398487.1">
    <property type="nucleotide sequence ID" value="NZ_JABRWO010000013.1"/>
</dbReference>
<evidence type="ECO:0000256" key="4">
    <source>
        <dbReference type="RuleBase" id="RU362073"/>
    </source>
</evidence>
<dbReference type="Pfam" id="PF00669">
    <property type="entry name" value="Flagellin_N"/>
    <property type="match status" value="1"/>
</dbReference>
<sequence>MTRINTNVSSLVAQNTLSRSNNDLQTALGRLSTGLRINRGKDDPAGLIASEGLRSDIISVEKAITNSERANQLIATADSALGQVSQLLNDIRGLTSEAANTGALSEEQIAANQLQIDSSLEAIDRIAQITSFQGKRLLDGNLDFITNGVETQSIEGLRVDQANFGSFSEIGVEVNVVKQATRGQLNYNFGAIAEDLVLQIGGGNGTEAFNFAKGSTIEEVASAVNLVSDATGVEAIVETAATNGTLVASSYGENNDVLLTANDAGFDAGDVRVKYVKGTSSSTTANYTGPLGDDPATIEVALGVRDFEAASVTVDTAGTDNDFTITADQLGADFNDISVIFADGTNVGQETAVFDADAKTLTITKNAASTGADIVNAVNNAHTLADTPATIIGTTTGGNSLFSFTSDTTGLANDGVTINFVGGETAGSETVAYDNSDPDNVIITVGIQDGVSTANQVIAALNGDVTVGGLFTAAANVVGSDGSGTIAVADGGAVTANSNNAATAALFTAALVEVAGTGAGAVAFTGTYGATTEGGVDGGDVIATANDVISAINGATDNDKVTASLQAGNNGYGVVSEFTDVAYSGVAEQNNALQFLAPESNPNVRFVSNAGTGLSIDTTTDPRVEGYSTSVIQNDDANGSFEIKAKLKGTEFDGYSISFVDNASVTGGGNEYAVLDKENKTITINIEDGVTTTEDVLTAINDDAYVSQFFEASNFGSSDGSDALTIADLDIPTETSGGVSSEGTLIINLATDENGTITTTANDLIAFFDDPSEFIDDPTESANTAAYLSDRGISITNSGESNGSGVLAVTTEDISFSTSGTDLEDAQASGTTTAVNGEDAQLTLSAINGGAEYDDVTIQFVADGAVTAGTDERAEYDAGSKTLTFFIEEGVTTAADLEDIFDSGDGNYDADIAALFSATAGGTGAGTVTVDDTATLTGGVVDNGSVQGAALQGNSDLENTGLTFQATRYGSDSFVSVKALSGTFSLTNDTGASADRSEGTDVDVRINGIQAVGDGLKASINTSSLDLSFSLNASVSDNSNLNFQISGGGALFQLGPDVVSNQQARLGIQSVSTATLGGVSGRLFELRSGGAKSLTADVGGAAKIVDETITVVTQLRGRLGAFQKTTLESNIYTLNDTLANLTEAESSIRDADFAAESAKLTRSQILVQSGTSVLGIANQNPQNVLSLLR</sequence>
<evidence type="ECO:0000256" key="1">
    <source>
        <dbReference type="ARBA" id="ARBA00005709"/>
    </source>
</evidence>
<accession>A0A7V9A9F2</accession>
<dbReference type="AlphaFoldDB" id="A0A7V9A9F2"/>
<dbReference type="InterPro" id="IPR046358">
    <property type="entry name" value="Flagellin_C"/>
</dbReference>
<feature type="domain" description="Flagellin N-terminal" evidence="5">
    <location>
        <begin position="4"/>
        <end position="141"/>
    </location>
</feature>
<feature type="domain" description="Flagellin C-terminal" evidence="6">
    <location>
        <begin position="1103"/>
        <end position="1188"/>
    </location>
</feature>
<dbReference type="GO" id="GO:0005198">
    <property type="term" value="F:structural molecule activity"/>
    <property type="evidence" value="ECO:0007669"/>
    <property type="project" value="UniProtKB-UniRule"/>
</dbReference>
<reference evidence="7 8" key="1">
    <citation type="submission" date="2020-05" db="EMBL/GenBank/DDBJ databases">
        <title>Bremerella alba sp. nov., a novel planctomycete isolated from the surface of the macroalga Fucus spiralis.</title>
        <authorList>
            <person name="Godinho O."/>
            <person name="Botelho R."/>
            <person name="Albuquerque L."/>
            <person name="Wiegand S."/>
            <person name="Da Costa M.S."/>
            <person name="Lobo-Da-Cunha A."/>
            <person name="Jogler C."/>
            <person name="Lage O.M."/>
        </authorList>
    </citation>
    <scope>NUCLEOTIDE SEQUENCE [LARGE SCALE GENOMIC DNA]</scope>
    <source>
        <strain evidence="7 8">FF15</strain>
    </source>
</reference>
<dbReference type="EMBL" id="JABRWO010000013">
    <property type="protein sequence ID" value="MBA2117096.1"/>
    <property type="molecule type" value="Genomic_DNA"/>
</dbReference>
<dbReference type="Gene3D" id="1.20.1330.10">
    <property type="entry name" value="f41 fragment of flagellin, N-terminal domain"/>
    <property type="match status" value="2"/>
</dbReference>
<dbReference type="Pfam" id="PF00700">
    <property type="entry name" value="Flagellin_C"/>
    <property type="match status" value="1"/>
</dbReference>
<comment type="subcellular location">
    <subcellularLocation>
        <location evidence="4">Secreted</location>
    </subcellularLocation>
    <subcellularLocation>
        <location evidence="4">Bacterial flagellum</location>
    </subcellularLocation>
</comment>
<comment type="similarity">
    <text evidence="1 4">Belongs to the bacterial flagellin family.</text>
</comment>
<dbReference type="PANTHER" id="PTHR42792:SF2">
    <property type="entry name" value="FLAGELLIN"/>
    <property type="match status" value="1"/>
</dbReference>
<dbReference type="Proteomes" id="UP000551616">
    <property type="component" value="Unassembled WGS sequence"/>
</dbReference>